<dbReference type="Pfam" id="PF01758">
    <property type="entry name" value="SBF"/>
    <property type="match status" value="1"/>
</dbReference>
<dbReference type="Gene3D" id="1.20.1530.20">
    <property type="match status" value="1"/>
</dbReference>
<evidence type="ECO:0000313" key="8">
    <source>
        <dbReference type="EMBL" id="KAJ8307922.1"/>
    </source>
</evidence>
<dbReference type="Proteomes" id="UP001217089">
    <property type="component" value="Unassembled WGS sequence"/>
</dbReference>
<keyword evidence="6 7" id="KW-0472">Membrane</keyword>
<reference evidence="8 9" key="1">
    <citation type="submission" date="2022-12" db="EMBL/GenBank/DDBJ databases">
        <title>Chromosome-level genome of Tegillarca granosa.</title>
        <authorList>
            <person name="Kim J."/>
        </authorList>
    </citation>
    <scope>NUCLEOTIDE SEQUENCE [LARGE SCALE GENOMIC DNA]</scope>
    <source>
        <strain evidence="8">Teg-2019</strain>
        <tissue evidence="8">Adductor muscle</tissue>
    </source>
</reference>
<keyword evidence="3 7" id="KW-0812">Transmembrane</keyword>
<dbReference type="PANTHER" id="PTHR10361">
    <property type="entry name" value="SODIUM-BILE ACID COTRANSPORTER"/>
    <property type="match status" value="1"/>
</dbReference>
<keyword evidence="5 7" id="KW-1133">Transmembrane helix</keyword>
<evidence type="ECO:0000256" key="2">
    <source>
        <dbReference type="ARBA" id="ARBA00006528"/>
    </source>
</evidence>
<evidence type="ECO:0000256" key="4">
    <source>
        <dbReference type="ARBA" id="ARBA00022847"/>
    </source>
</evidence>
<keyword evidence="4" id="KW-0813">Transport</keyword>
<dbReference type="InterPro" id="IPR004710">
    <property type="entry name" value="Bilac:Na_transpt"/>
</dbReference>
<feature type="transmembrane region" description="Helical" evidence="7">
    <location>
        <begin position="192"/>
        <end position="216"/>
    </location>
</feature>
<feature type="transmembrane region" description="Helical" evidence="7">
    <location>
        <begin position="71"/>
        <end position="93"/>
    </location>
</feature>
<comment type="caution">
    <text evidence="8">The sequence shown here is derived from an EMBL/GenBank/DDBJ whole genome shotgun (WGS) entry which is preliminary data.</text>
</comment>
<dbReference type="InterPro" id="IPR002657">
    <property type="entry name" value="BilAc:Na_symport/Acr3"/>
</dbReference>
<feature type="transmembrane region" description="Helical" evidence="7">
    <location>
        <begin position="128"/>
        <end position="151"/>
    </location>
</feature>
<accession>A0ABQ9EVC9</accession>
<dbReference type="InterPro" id="IPR038770">
    <property type="entry name" value="Na+/solute_symporter_sf"/>
</dbReference>
<gene>
    <name evidence="8" type="ORF">KUTeg_014527</name>
</gene>
<organism evidence="8 9">
    <name type="scientific">Tegillarca granosa</name>
    <name type="common">Malaysian cockle</name>
    <name type="synonym">Anadara granosa</name>
    <dbReference type="NCBI Taxonomy" id="220873"/>
    <lineage>
        <taxon>Eukaryota</taxon>
        <taxon>Metazoa</taxon>
        <taxon>Spiralia</taxon>
        <taxon>Lophotrochozoa</taxon>
        <taxon>Mollusca</taxon>
        <taxon>Bivalvia</taxon>
        <taxon>Autobranchia</taxon>
        <taxon>Pteriomorphia</taxon>
        <taxon>Arcoida</taxon>
        <taxon>Arcoidea</taxon>
        <taxon>Arcidae</taxon>
        <taxon>Tegillarca</taxon>
    </lineage>
</organism>
<dbReference type="PANTHER" id="PTHR10361:SF28">
    <property type="entry name" value="P3 PROTEIN-RELATED"/>
    <property type="match status" value="1"/>
</dbReference>
<evidence type="ECO:0000256" key="1">
    <source>
        <dbReference type="ARBA" id="ARBA00004141"/>
    </source>
</evidence>
<sequence>MAEGDFGKIAEVSSNTSLFFYNDTSNVTWGNFTQQIQSKPSILRITADIAIKVTLIIIMLGMGTLKKPTGIAIGMLSQFIVLPLVTFGFAHALQLPPLPALGMLVVSCCPGGSTSNVFSYWVDGDVPLSLSMTAVSTVLATGMMPLNLFIYSRSWTKETLAIPYVNIMISFVMTVGPAVIGIFLRWKWPRFAYYVVKCGSIAGAFSVVLLLTLLSVQYPFMYQSSWKIYFAAFALPMIGFAFGFCVAALFRMEQAHRRTVALETGIQNFPLCMTLLTLTFTREIFAKISLFPLMYGVTCIICSMICVAIYKLVTKLKNNQKKSIKFTNVSDKEDIES</sequence>
<comment type="similarity">
    <text evidence="2">Belongs to the bile acid:sodium symporter (BASS) (TC 2.A.28) family.</text>
</comment>
<protein>
    <recommendedName>
        <fullName evidence="10">Ileal sodium/bile acid cotransporter</fullName>
    </recommendedName>
</protein>
<feature type="transmembrane region" description="Helical" evidence="7">
    <location>
        <begin position="293"/>
        <end position="313"/>
    </location>
</feature>
<evidence type="ECO:0000256" key="5">
    <source>
        <dbReference type="ARBA" id="ARBA00022989"/>
    </source>
</evidence>
<evidence type="ECO:0000256" key="6">
    <source>
        <dbReference type="ARBA" id="ARBA00023136"/>
    </source>
</evidence>
<dbReference type="EMBL" id="JARBDR010000681">
    <property type="protein sequence ID" value="KAJ8307922.1"/>
    <property type="molecule type" value="Genomic_DNA"/>
</dbReference>
<feature type="transmembrane region" description="Helical" evidence="7">
    <location>
        <begin position="228"/>
        <end position="250"/>
    </location>
</feature>
<keyword evidence="4" id="KW-0769">Symport</keyword>
<proteinExistence type="inferred from homology"/>
<evidence type="ECO:0000256" key="3">
    <source>
        <dbReference type="ARBA" id="ARBA00022692"/>
    </source>
</evidence>
<feature type="transmembrane region" description="Helical" evidence="7">
    <location>
        <begin position="100"/>
        <end position="122"/>
    </location>
</feature>
<comment type="subcellular location">
    <subcellularLocation>
        <location evidence="1">Membrane</location>
        <topology evidence="1">Multi-pass membrane protein</topology>
    </subcellularLocation>
</comment>
<feature type="transmembrane region" description="Helical" evidence="7">
    <location>
        <begin position="45"/>
        <end position="65"/>
    </location>
</feature>
<keyword evidence="9" id="KW-1185">Reference proteome</keyword>
<feature type="transmembrane region" description="Helical" evidence="7">
    <location>
        <begin position="163"/>
        <end position="186"/>
    </location>
</feature>
<evidence type="ECO:0000256" key="7">
    <source>
        <dbReference type="SAM" id="Phobius"/>
    </source>
</evidence>
<evidence type="ECO:0000313" key="9">
    <source>
        <dbReference type="Proteomes" id="UP001217089"/>
    </source>
</evidence>
<evidence type="ECO:0008006" key="10">
    <source>
        <dbReference type="Google" id="ProtNLM"/>
    </source>
</evidence>
<name>A0ABQ9EVC9_TEGGR</name>